<protein>
    <submittedName>
        <fullName evidence="2">Uncharacterized protein</fullName>
    </submittedName>
</protein>
<organism evidence="2 3">
    <name type="scientific">Discina gigas</name>
    <dbReference type="NCBI Taxonomy" id="1032678"/>
    <lineage>
        <taxon>Eukaryota</taxon>
        <taxon>Fungi</taxon>
        <taxon>Dikarya</taxon>
        <taxon>Ascomycota</taxon>
        <taxon>Pezizomycotina</taxon>
        <taxon>Pezizomycetes</taxon>
        <taxon>Pezizales</taxon>
        <taxon>Discinaceae</taxon>
        <taxon>Discina</taxon>
    </lineage>
</organism>
<name>A0ABR3GBZ1_9PEZI</name>
<dbReference type="EMBL" id="JBBBZM010000133">
    <property type="protein sequence ID" value="KAL0633222.1"/>
    <property type="molecule type" value="Genomic_DNA"/>
</dbReference>
<keyword evidence="1" id="KW-1133">Transmembrane helix</keyword>
<feature type="transmembrane region" description="Helical" evidence="1">
    <location>
        <begin position="182"/>
        <end position="203"/>
    </location>
</feature>
<dbReference type="Proteomes" id="UP001447188">
    <property type="component" value="Unassembled WGS sequence"/>
</dbReference>
<gene>
    <name evidence="2" type="ORF">Q9L58_007906</name>
</gene>
<keyword evidence="3" id="KW-1185">Reference proteome</keyword>
<accession>A0ABR3GBZ1</accession>
<evidence type="ECO:0000256" key="1">
    <source>
        <dbReference type="SAM" id="Phobius"/>
    </source>
</evidence>
<proteinExistence type="predicted"/>
<keyword evidence="1" id="KW-0812">Transmembrane</keyword>
<reference evidence="2 3" key="1">
    <citation type="submission" date="2024-02" db="EMBL/GenBank/DDBJ databases">
        <title>Discinaceae phylogenomics.</title>
        <authorList>
            <person name="Dirks A.C."/>
            <person name="James T.Y."/>
        </authorList>
    </citation>
    <scope>NUCLEOTIDE SEQUENCE [LARGE SCALE GENOMIC DNA]</scope>
    <source>
        <strain evidence="2 3">ACD0624</strain>
    </source>
</reference>
<keyword evidence="1" id="KW-0472">Membrane</keyword>
<evidence type="ECO:0000313" key="3">
    <source>
        <dbReference type="Proteomes" id="UP001447188"/>
    </source>
</evidence>
<comment type="caution">
    <text evidence="2">The sequence shown here is derived from an EMBL/GenBank/DDBJ whole genome shotgun (WGS) entry which is preliminary data.</text>
</comment>
<evidence type="ECO:0000313" key="2">
    <source>
        <dbReference type="EMBL" id="KAL0633222.1"/>
    </source>
</evidence>
<sequence>MAIILTYIETETDPSPKFSPLPIPSATPQKTYTKIHTNWKIATEPHHDDSVAAGKPPRILQSTGWSFEPGVEQRGPVIITRPSGHKIVITEPEGLDPITLFNTQYNSRRNSSLPSSLSFQSTPKEQQRGKRKVRFAKWQDMIPPVCTDLILYREFGPDSCLSYTAASRGGGRGVGGKRFDWFRLWIVVLLVAYLGLVLLGSSLSSSDEDFLGASCI</sequence>